<reference evidence="5 6" key="1">
    <citation type="journal article" date="2010" name="J. Bacteriol.">
        <title>Complete genome sequence of "Candidatus Puniceispirillum marinum" IMCC1322, a representative of the SAR116 clade in the Alphaproteobacteria.</title>
        <authorList>
            <person name="Oh H.M."/>
            <person name="Kwon K.K."/>
            <person name="Kang I."/>
            <person name="Kang S.G."/>
            <person name="Lee J.H."/>
            <person name="Kim S.J."/>
            <person name="Cho J.C."/>
        </authorList>
    </citation>
    <scope>NUCLEOTIDE SEQUENCE [LARGE SCALE GENOMIC DNA]</scope>
    <source>
        <strain evidence="5 6">IMCC1322</strain>
    </source>
</reference>
<keyword evidence="2" id="KW-0805">Transcription regulation</keyword>
<evidence type="ECO:0000256" key="3">
    <source>
        <dbReference type="ARBA" id="ARBA00023125"/>
    </source>
</evidence>
<keyword evidence="6" id="KW-1185">Reference proteome</keyword>
<dbReference type="STRING" id="488538.SAR116_0882"/>
<dbReference type="Gene3D" id="1.10.4040.10">
    <property type="entry name" value="Penicillinase repressor domain"/>
    <property type="match status" value="1"/>
</dbReference>
<organism evidence="5 6">
    <name type="scientific">Puniceispirillum marinum (strain IMCC1322)</name>
    <dbReference type="NCBI Taxonomy" id="488538"/>
    <lineage>
        <taxon>Bacteria</taxon>
        <taxon>Pseudomonadati</taxon>
        <taxon>Pseudomonadota</taxon>
        <taxon>Alphaproteobacteria</taxon>
        <taxon>Candidatus Puniceispirillales</taxon>
        <taxon>Candidatus Puniceispirillaceae</taxon>
        <taxon>Candidatus Puniceispirillum</taxon>
    </lineage>
</organism>
<dbReference type="RefSeq" id="WP_013045754.1">
    <property type="nucleotide sequence ID" value="NC_014010.1"/>
</dbReference>
<keyword evidence="5" id="KW-0378">Hydrolase</keyword>
<dbReference type="EC" id="3.5.2.6" evidence="5"/>
<accession>D5BS78</accession>
<name>D5BS78_PUNMI</name>
<protein>
    <submittedName>
        <fullName evidence="5">Transcriptional regulator, putative</fullName>
        <ecNumber evidence="5">3.5.2.6</ecNumber>
    </submittedName>
</protein>
<dbReference type="Gene3D" id="1.10.10.10">
    <property type="entry name" value="Winged helix-like DNA-binding domain superfamily/Winged helix DNA-binding domain"/>
    <property type="match status" value="1"/>
</dbReference>
<dbReference type="Pfam" id="PF03965">
    <property type="entry name" value="Penicillinase_R"/>
    <property type="match status" value="1"/>
</dbReference>
<keyword evidence="3" id="KW-0238">DNA-binding</keyword>
<evidence type="ECO:0000256" key="1">
    <source>
        <dbReference type="ARBA" id="ARBA00011046"/>
    </source>
</evidence>
<dbReference type="SUPFAM" id="SSF46785">
    <property type="entry name" value="Winged helix' DNA-binding domain"/>
    <property type="match status" value="1"/>
</dbReference>
<dbReference type="eggNOG" id="COG3682">
    <property type="taxonomic scope" value="Bacteria"/>
</dbReference>
<evidence type="ECO:0000256" key="2">
    <source>
        <dbReference type="ARBA" id="ARBA00023015"/>
    </source>
</evidence>
<dbReference type="EMBL" id="CP001751">
    <property type="protein sequence ID" value="ADE39125.1"/>
    <property type="molecule type" value="Genomic_DNA"/>
</dbReference>
<dbReference type="GO" id="GO:0008800">
    <property type="term" value="F:beta-lactamase activity"/>
    <property type="evidence" value="ECO:0007669"/>
    <property type="project" value="UniProtKB-EC"/>
</dbReference>
<evidence type="ECO:0000313" key="5">
    <source>
        <dbReference type="EMBL" id="ADE39125.1"/>
    </source>
</evidence>
<gene>
    <name evidence="5" type="ordered locus">SAR116_0882</name>
</gene>
<evidence type="ECO:0000256" key="4">
    <source>
        <dbReference type="ARBA" id="ARBA00023163"/>
    </source>
</evidence>
<dbReference type="InterPro" id="IPR005650">
    <property type="entry name" value="BlaI_family"/>
</dbReference>
<keyword evidence="4" id="KW-0804">Transcription</keyword>
<dbReference type="GO" id="GO:0003677">
    <property type="term" value="F:DNA binding"/>
    <property type="evidence" value="ECO:0007669"/>
    <property type="project" value="UniProtKB-KW"/>
</dbReference>
<dbReference type="GO" id="GO:0045892">
    <property type="term" value="P:negative regulation of DNA-templated transcription"/>
    <property type="evidence" value="ECO:0007669"/>
    <property type="project" value="InterPro"/>
</dbReference>
<dbReference type="OrthoDB" id="9813558at2"/>
<sequence>MRQKKNSMILTEVELEFMSAVWQINGGTVRQVMAQLDADRDLAYTSASTILRILEQKNFLVSERSEKSFIYKPLIEKEDYQSTYLMNVSQKLFDNTPSAMVARLVDDENLTEDMLSEMRELLDRRLEKNAK</sequence>
<dbReference type="Proteomes" id="UP000007460">
    <property type="component" value="Chromosome"/>
</dbReference>
<comment type="similarity">
    <text evidence="1">Belongs to the BlaI transcriptional regulatory family.</text>
</comment>
<proteinExistence type="inferred from homology"/>
<dbReference type="InterPro" id="IPR036388">
    <property type="entry name" value="WH-like_DNA-bd_sf"/>
</dbReference>
<dbReference type="AlphaFoldDB" id="D5BS78"/>
<dbReference type="PIRSF" id="PIRSF019455">
    <property type="entry name" value="CopR_AtkY"/>
    <property type="match status" value="1"/>
</dbReference>
<dbReference type="InterPro" id="IPR036390">
    <property type="entry name" value="WH_DNA-bd_sf"/>
</dbReference>
<evidence type="ECO:0000313" key="6">
    <source>
        <dbReference type="Proteomes" id="UP000007460"/>
    </source>
</evidence>
<dbReference type="HOGENOM" id="CLU_119090_4_2_5"/>
<dbReference type="KEGG" id="apb:SAR116_0882"/>